<dbReference type="EMBL" id="BSNK01000002">
    <property type="protein sequence ID" value="GLQ24816.1"/>
    <property type="molecule type" value="Genomic_DNA"/>
</dbReference>
<dbReference type="SUPFAM" id="SSF53474">
    <property type="entry name" value="alpha/beta-Hydrolases"/>
    <property type="match status" value="1"/>
</dbReference>
<proteinExistence type="predicted"/>
<protein>
    <recommendedName>
        <fullName evidence="1">Serine aminopeptidase S33 domain-containing protein</fullName>
    </recommendedName>
</protein>
<organism evidence="2 3">
    <name type="scientific">Algimonas ampicilliniresistens</name>
    <dbReference type="NCBI Taxonomy" id="1298735"/>
    <lineage>
        <taxon>Bacteria</taxon>
        <taxon>Pseudomonadati</taxon>
        <taxon>Pseudomonadota</taxon>
        <taxon>Alphaproteobacteria</taxon>
        <taxon>Maricaulales</taxon>
        <taxon>Robiginitomaculaceae</taxon>
        <taxon>Algimonas</taxon>
    </lineage>
</organism>
<feature type="domain" description="Serine aminopeptidase S33" evidence="1">
    <location>
        <begin position="83"/>
        <end position="186"/>
    </location>
</feature>
<keyword evidence="3" id="KW-1185">Reference proteome</keyword>
<evidence type="ECO:0000313" key="2">
    <source>
        <dbReference type="EMBL" id="GLQ24816.1"/>
    </source>
</evidence>
<evidence type="ECO:0000313" key="3">
    <source>
        <dbReference type="Proteomes" id="UP001161391"/>
    </source>
</evidence>
<name>A0ABQ5VE11_9PROT</name>
<dbReference type="InterPro" id="IPR022742">
    <property type="entry name" value="Hydrolase_4"/>
</dbReference>
<dbReference type="PANTHER" id="PTHR12277">
    <property type="entry name" value="ALPHA/BETA HYDROLASE DOMAIN-CONTAINING PROTEIN"/>
    <property type="match status" value="1"/>
</dbReference>
<dbReference type="RefSeq" id="WP_284391672.1">
    <property type="nucleotide sequence ID" value="NZ_BSNK01000002.1"/>
</dbReference>
<comment type="caution">
    <text evidence="2">The sequence shown here is derived from an EMBL/GenBank/DDBJ whole genome shotgun (WGS) entry which is preliminary data.</text>
</comment>
<dbReference type="Pfam" id="PF12146">
    <property type="entry name" value="Hydrolase_4"/>
    <property type="match status" value="1"/>
</dbReference>
<sequence>MRAFLIVLNVLILVALGLAAILFVRGVHIDENVVFLPVQRPDRVELAIRGEGTLGDHVQHKRALLGNETIAITTVGPDVGPLIVSCFGNASDRYAHGVDYANKIAPFGQVLVWDYPGYGDSSGAAGVVAIEDVADEFVALVEDRAAGRPIIYWGHSLGGFVCSNLAGRATQVDAVILETTAQSIRSVAKAWTPMGIPIRVTFNEDLLRFDIPDALANLDRPILIIGAGRDRVLPVELARELAEAMPQATYLELPQATHFSAGFDPKAQAAVAKLLARP</sequence>
<accession>A0ABQ5VE11</accession>
<reference evidence="2" key="1">
    <citation type="journal article" date="2014" name="Int. J. Syst. Evol. Microbiol.">
        <title>Complete genome of a new Firmicutes species belonging to the dominant human colonic microbiota ('Ruminococcus bicirculans') reveals two chromosomes and a selective capacity to utilize plant glucans.</title>
        <authorList>
            <consortium name="NISC Comparative Sequencing Program"/>
            <person name="Wegmann U."/>
            <person name="Louis P."/>
            <person name="Goesmann A."/>
            <person name="Henrissat B."/>
            <person name="Duncan S.H."/>
            <person name="Flint H.J."/>
        </authorList>
    </citation>
    <scope>NUCLEOTIDE SEQUENCE</scope>
    <source>
        <strain evidence="2">NBRC 108219</strain>
    </source>
</reference>
<gene>
    <name evidence="2" type="ORF">GCM10007853_26900</name>
</gene>
<dbReference type="InterPro" id="IPR029058">
    <property type="entry name" value="AB_hydrolase_fold"/>
</dbReference>
<reference evidence="2" key="2">
    <citation type="submission" date="2023-01" db="EMBL/GenBank/DDBJ databases">
        <title>Draft genome sequence of Algimonas ampicilliniresistens strain NBRC 108219.</title>
        <authorList>
            <person name="Sun Q."/>
            <person name="Mori K."/>
        </authorList>
    </citation>
    <scope>NUCLEOTIDE SEQUENCE</scope>
    <source>
        <strain evidence="2">NBRC 108219</strain>
    </source>
</reference>
<dbReference type="Proteomes" id="UP001161391">
    <property type="component" value="Unassembled WGS sequence"/>
</dbReference>
<dbReference type="Gene3D" id="3.40.50.1820">
    <property type="entry name" value="alpha/beta hydrolase"/>
    <property type="match status" value="1"/>
</dbReference>
<evidence type="ECO:0000259" key="1">
    <source>
        <dbReference type="Pfam" id="PF12146"/>
    </source>
</evidence>
<dbReference type="PANTHER" id="PTHR12277:SF79">
    <property type="entry name" value="XAA-PRO DIPEPTIDYL-PEPTIDASE-RELATED"/>
    <property type="match status" value="1"/>
</dbReference>